<evidence type="ECO:0000313" key="10">
    <source>
        <dbReference type="EMBL" id="SOQ46154.1"/>
    </source>
</evidence>
<proteinExistence type="inferred from homology"/>
<name>A0A2H1W0W8_SPOFR</name>
<feature type="transmembrane region" description="Helical" evidence="8">
    <location>
        <begin position="23"/>
        <end position="44"/>
    </location>
</feature>
<evidence type="ECO:0000256" key="3">
    <source>
        <dbReference type="ARBA" id="ARBA00022502"/>
    </source>
</evidence>
<evidence type="ECO:0000256" key="1">
    <source>
        <dbReference type="ARBA" id="ARBA00004653"/>
    </source>
</evidence>
<keyword evidence="5 8" id="KW-1133">Transmembrane helix</keyword>
<accession>A0A2H1W0W8</accession>
<evidence type="ECO:0000256" key="2">
    <source>
        <dbReference type="ARBA" id="ARBA00007414"/>
    </source>
</evidence>
<sequence length="253" mass="29867">MYLPLYNESEKKIYHYIKIPTRLYYYVVSVPLFAFIACVVLTMYKDFETANNTHCKVPNVFPSISASIGSYEPQSTIWKTAIYMHAPLRLYVLYLRWKYYRNVVLESCVVIVKLAVFLNIIENFALLGLTHWTSSKNYPYHEFCFKTFIGTSIFYMLFTCIMLSKLRRRPNITHREKHSVKLKWRAFIVYISSFASAAYFFLRHNRLCEPYVYSLFSVSEYIVVFSNIVFHSTTVHDLQINFISLTNQGIVAE</sequence>
<keyword evidence="3" id="KW-0337">GPI-anchor biosynthesis</keyword>
<feature type="transmembrane region" description="Helical" evidence="8">
    <location>
        <begin position="184"/>
        <end position="202"/>
    </location>
</feature>
<feature type="domain" description="CWH43-like N-terminal" evidence="9">
    <location>
        <begin position="23"/>
        <end position="239"/>
    </location>
</feature>
<dbReference type="InterPro" id="IPR039545">
    <property type="entry name" value="PGAP2"/>
</dbReference>
<dbReference type="EMBL" id="ODYU01005376">
    <property type="protein sequence ID" value="SOQ46154.1"/>
    <property type="molecule type" value="Genomic_DNA"/>
</dbReference>
<protein>
    <submittedName>
        <fullName evidence="10">SFRICE_008718</fullName>
    </submittedName>
</protein>
<organism evidence="10">
    <name type="scientific">Spodoptera frugiperda</name>
    <name type="common">Fall armyworm</name>
    <dbReference type="NCBI Taxonomy" id="7108"/>
    <lineage>
        <taxon>Eukaryota</taxon>
        <taxon>Metazoa</taxon>
        <taxon>Ecdysozoa</taxon>
        <taxon>Arthropoda</taxon>
        <taxon>Hexapoda</taxon>
        <taxon>Insecta</taxon>
        <taxon>Pterygota</taxon>
        <taxon>Neoptera</taxon>
        <taxon>Endopterygota</taxon>
        <taxon>Lepidoptera</taxon>
        <taxon>Glossata</taxon>
        <taxon>Ditrysia</taxon>
        <taxon>Noctuoidea</taxon>
        <taxon>Noctuidae</taxon>
        <taxon>Amphipyrinae</taxon>
        <taxon>Spodoptera</taxon>
    </lineage>
</organism>
<evidence type="ECO:0000256" key="5">
    <source>
        <dbReference type="ARBA" id="ARBA00022989"/>
    </source>
</evidence>
<keyword evidence="6" id="KW-0333">Golgi apparatus</keyword>
<evidence type="ECO:0000256" key="8">
    <source>
        <dbReference type="SAM" id="Phobius"/>
    </source>
</evidence>
<evidence type="ECO:0000256" key="4">
    <source>
        <dbReference type="ARBA" id="ARBA00022692"/>
    </source>
</evidence>
<feature type="transmembrane region" description="Helical" evidence="8">
    <location>
        <begin position="103"/>
        <end position="125"/>
    </location>
</feature>
<evidence type="ECO:0000256" key="6">
    <source>
        <dbReference type="ARBA" id="ARBA00023034"/>
    </source>
</evidence>
<dbReference type="PANTHER" id="PTHR12892">
    <property type="entry name" value="FGF RECEPTOR ACTIVATING PROTEIN 1"/>
    <property type="match status" value="1"/>
</dbReference>
<dbReference type="GO" id="GO:0000139">
    <property type="term" value="C:Golgi membrane"/>
    <property type="evidence" value="ECO:0007669"/>
    <property type="project" value="UniProtKB-SubCell"/>
</dbReference>
<gene>
    <name evidence="10" type="ORF">SFRICE_008718</name>
</gene>
<feature type="transmembrane region" description="Helical" evidence="8">
    <location>
        <begin position="145"/>
        <end position="163"/>
    </location>
</feature>
<comment type="similarity">
    <text evidence="2">Belongs to the PGAP2 family.</text>
</comment>
<reference evidence="10" key="1">
    <citation type="submission" date="2016-07" db="EMBL/GenBank/DDBJ databases">
        <authorList>
            <person name="Bretaudeau A."/>
        </authorList>
    </citation>
    <scope>NUCLEOTIDE SEQUENCE</scope>
    <source>
        <strain evidence="10">Rice</strain>
        <tissue evidence="10">Whole body</tissue>
    </source>
</reference>
<dbReference type="AlphaFoldDB" id="A0A2H1W0W8"/>
<evidence type="ECO:0000256" key="7">
    <source>
        <dbReference type="ARBA" id="ARBA00023136"/>
    </source>
</evidence>
<keyword evidence="4 8" id="KW-0812">Transmembrane</keyword>
<dbReference type="InterPro" id="IPR019402">
    <property type="entry name" value="CWH43_N"/>
</dbReference>
<dbReference type="PANTHER" id="PTHR12892:SF11">
    <property type="entry name" value="POST-GPI ATTACHMENT TO PROTEINS FACTOR 2"/>
    <property type="match status" value="1"/>
</dbReference>
<dbReference type="GO" id="GO:0005789">
    <property type="term" value="C:endoplasmic reticulum membrane"/>
    <property type="evidence" value="ECO:0007669"/>
    <property type="project" value="TreeGrafter"/>
</dbReference>
<comment type="subcellular location">
    <subcellularLocation>
        <location evidence="1">Golgi apparatus membrane</location>
        <topology evidence="1">Multi-pass membrane protein</topology>
    </subcellularLocation>
</comment>
<dbReference type="GO" id="GO:0006506">
    <property type="term" value="P:GPI anchor biosynthetic process"/>
    <property type="evidence" value="ECO:0007669"/>
    <property type="project" value="UniProtKB-KW"/>
</dbReference>
<keyword evidence="7 8" id="KW-0472">Membrane</keyword>
<dbReference type="Pfam" id="PF10277">
    <property type="entry name" value="Frag1"/>
    <property type="match status" value="1"/>
</dbReference>
<evidence type="ECO:0000259" key="9">
    <source>
        <dbReference type="Pfam" id="PF10277"/>
    </source>
</evidence>